<accession>A0A2P6PTF4</accession>
<evidence type="ECO:0000313" key="2">
    <source>
        <dbReference type="Proteomes" id="UP000238479"/>
    </source>
</evidence>
<evidence type="ECO:0000313" key="1">
    <source>
        <dbReference type="EMBL" id="PRQ25205.1"/>
    </source>
</evidence>
<keyword evidence="2" id="KW-1185">Reference proteome</keyword>
<organism evidence="1 2">
    <name type="scientific">Rosa chinensis</name>
    <name type="common">China rose</name>
    <dbReference type="NCBI Taxonomy" id="74649"/>
    <lineage>
        <taxon>Eukaryota</taxon>
        <taxon>Viridiplantae</taxon>
        <taxon>Streptophyta</taxon>
        <taxon>Embryophyta</taxon>
        <taxon>Tracheophyta</taxon>
        <taxon>Spermatophyta</taxon>
        <taxon>Magnoliopsida</taxon>
        <taxon>eudicotyledons</taxon>
        <taxon>Gunneridae</taxon>
        <taxon>Pentapetalae</taxon>
        <taxon>rosids</taxon>
        <taxon>fabids</taxon>
        <taxon>Rosales</taxon>
        <taxon>Rosaceae</taxon>
        <taxon>Rosoideae</taxon>
        <taxon>Rosoideae incertae sedis</taxon>
        <taxon>Rosa</taxon>
    </lineage>
</organism>
<comment type="caution">
    <text evidence="1">The sequence shown here is derived from an EMBL/GenBank/DDBJ whole genome shotgun (WGS) entry which is preliminary data.</text>
</comment>
<proteinExistence type="predicted"/>
<protein>
    <submittedName>
        <fullName evidence="1">Uncharacterized protein</fullName>
    </submittedName>
</protein>
<name>A0A2P6PTF4_ROSCH</name>
<dbReference type="Gramene" id="PRQ25205">
    <property type="protein sequence ID" value="PRQ25205"/>
    <property type="gene ID" value="RchiOBHm_Chr6g0281041"/>
</dbReference>
<dbReference type="EMBL" id="PDCK01000044">
    <property type="protein sequence ID" value="PRQ25205.1"/>
    <property type="molecule type" value="Genomic_DNA"/>
</dbReference>
<gene>
    <name evidence="1" type="ORF">RchiOBHm_Chr6g0281041</name>
</gene>
<sequence length="92" mass="10344">MFIGTLPDMFIGTLPGMLGLQQKREGGEELWNEVLNLLSSKILCCFLLMLFHPCCAPLRPPVPLHVAAFSPLFLFMWCLYTALEMSLACVPR</sequence>
<dbReference type="Proteomes" id="UP000238479">
    <property type="component" value="Chromosome 6"/>
</dbReference>
<reference evidence="1 2" key="1">
    <citation type="journal article" date="2018" name="Nat. Genet.">
        <title>The Rosa genome provides new insights in the design of modern roses.</title>
        <authorList>
            <person name="Bendahmane M."/>
        </authorList>
    </citation>
    <scope>NUCLEOTIDE SEQUENCE [LARGE SCALE GENOMIC DNA]</scope>
    <source>
        <strain evidence="2">cv. Old Blush</strain>
    </source>
</reference>
<dbReference type="AlphaFoldDB" id="A0A2P6PTF4"/>